<evidence type="ECO:0000256" key="7">
    <source>
        <dbReference type="SAM" id="Phobius"/>
    </source>
</evidence>
<keyword evidence="3" id="KW-1003">Cell membrane</keyword>
<keyword evidence="5 7" id="KW-1133">Transmembrane helix</keyword>
<organism evidence="8">
    <name type="scientific">uncultured Quadrisphaera sp</name>
    <dbReference type="NCBI Taxonomy" id="904978"/>
    <lineage>
        <taxon>Bacteria</taxon>
        <taxon>Bacillati</taxon>
        <taxon>Actinomycetota</taxon>
        <taxon>Actinomycetes</taxon>
        <taxon>Kineosporiales</taxon>
        <taxon>Kineosporiaceae</taxon>
        <taxon>Quadrisphaera</taxon>
        <taxon>environmental samples</taxon>
    </lineage>
</organism>
<protein>
    <submittedName>
        <fullName evidence="8">Uncharacterized MFS-type transporter</fullName>
    </submittedName>
</protein>
<dbReference type="EMBL" id="CADCUY010000435">
    <property type="protein sequence ID" value="CAA9421889.1"/>
    <property type="molecule type" value="Genomic_DNA"/>
</dbReference>
<dbReference type="InterPro" id="IPR036259">
    <property type="entry name" value="MFS_trans_sf"/>
</dbReference>
<evidence type="ECO:0000256" key="5">
    <source>
        <dbReference type="ARBA" id="ARBA00022989"/>
    </source>
</evidence>
<feature type="transmembrane region" description="Helical" evidence="7">
    <location>
        <begin position="330"/>
        <end position="352"/>
    </location>
</feature>
<gene>
    <name evidence="8" type="ORF">AVDCRST_MAG35-2045</name>
</gene>
<feature type="transmembrane region" description="Helical" evidence="7">
    <location>
        <begin position="278"/>
        <end position="297"/>
    </location>
</feature>
<feature type="transmembrane region" description="Helical" evidence="7">
    <location>
        <begin position="183"/>
        <end position="211"/>
    </location>
</feature>
<dbReference type="CDD" id="cd06173">
    <property type="entry name" value="MFS_MefA_like"/>
    <property type="match status" value="1"/>
</dbReference>
<evidence type="ECO:0000256" key="4">
    <source>
        <dbReference type="ARBA" id="ARBA00022692"/>
    </source>
</evidence>
<keyword evidence="2" id="KW-0813">Transport</keyword>
<evidence type="ECO:0000256" key="2">
    <source>
        <dbReference type="ARBA" id="ARBA00022448"/>
    </source>
</evidence>
<accession>A0A6J4PTJ8</accession>
<feature type="transmembrane region" description="Helical" evidence="7">
    <location>
        <begin position="364"/>
        <end position="387"/>
    </location>
</feature>
<feature type="transmembrane region" description="Helical" evidence="7">
    <location>
        <begin position="242"/>
        <end position="266"/>
    </location>
</feature>
<dbReference type="AlphaFoldDB" id="A0A6J4PTJ8"/>
<dbReference type="SUPFAM" id="SSF103473">
    <property type="entry name" value="MFS general substrate transporter"/>
    <property type="match status" value="1"/>
</dbReference>
<name>A0A6J4PTJ8_9ACTN</name>
<dbReference type="PANTHER" id="PTHR23513">
    <property type="entry name" value="INTEGRAL MEMBRANE EFFLUX PROTEIN-RELATED"/>
    <property type="match status" value="1"/>
</dbReference>
<feature type="transmembrane region" description="Helical" evidence="7">
    <location>
        <begin position="66"/>
        <end position="86"/>
    </location>
</feature>
<feature type="transmembrane region" description="Helical" evidence="7">
    <location>
        <begin position="304"/>
        <end position="324"/>
    </location>
</feature>
<dbReference type="Gene3D" id="1.20.1250.20">
    <property type="entry name" value="MFS general substrate transporter like domains"/>
    <property type="match status" value="1"/>
</dbReference>
<keyword evidence="4 7" id="KW-0812">Transmembrane</keyword>
<evidence type="ECO:0000256" key="6">
    <source>
        <dbReference type="ARBA" id="ARBA00023136"/>
    </source>
</evidence>
<feature type="transmembrane region" description="Helical" evidence="7">
    <location>
        <begin position="98"/>
        <end position="120"/>
    </location>
</feature>
<dbReference type="InterPro" id="IPR010290">
    <property type="entry name" value="TM_effector"/>
</dbReference>
<dbReference type="Pfam" id="PF05977">
    <property type="entry name" value="MFS_3"/>
    <property type="match status" value="1"/>
</dbReference>
<evidence type="ECO:0000256" key="1">
    <source>
        <dbReference type="ARBA" id="ARBA00004651"/>
    </source>
</evidence>
<keyword evidence="6 7" id="KW-0472">Membrane</keyword>
<evidence type="ECO:0000313" key="8">
    <source>
        <dbReference type="EMBL" id="CAA9421889.1"/>
    </source>
</evidence>
<feature type="transmembrane region" description="Helical" evidence="7">
    <location>
        <begin position="126"/>
        <end position="147"/>
    </location>
</feature>
<sequence>MTQLAPGPRTSRGGSERSAASPVFASLAVRNYRLWAAGSLVSNTGTWMQRVAQDWLVLTVLTDESAVALGVVTALQFGPALLLGQLAGIAADRLPQRALLMATQALSGVWALLLGVLVVTGSAELWSVYVLAGLLGTTSAFDGPVRLTFVASLVGPDRLANAVALNSASFNAARLVGPGAAGLLIAAVGTGPVFLVNAATFAATCLALAALRSSEIEPLPRARRGRGATREALASVRRRPDVVLVLLVVGLVSAFGLNFPMTTALMARVEFARGPAEFGLLGSVLAIGSLTGALLAARRRAPTIRLVVGAAAAFGASALLAAVMPTYATFALALVPVGMSALTVLTAANALVQTTTEPALRGRVVALYMTVLVGTTPIGAPAIGWLAEVAGPRWAIAAGGLTALAAAAVAGAVLLRRRAVTPDDGA</sequence>
<feature type="transmembrane region" description="Helical" evidence="7">
    <location>
        <begin position="393"/>
        <end position="415"/>
    </location>
</feature>
<proteinExistence type="predicted"/>
<reference evidence="8" key="1">
    <citation type="submission" date="2020-02" db="EMBL/GenBank/DDBJ databases">
        <authorList>
            <person name="Meier V. D."/>
        </authorList>
    </citation>
    <scope>NUCLEOTIDE SEQUENCE</scope>
    <source>
        <strain evidence="8">AVDCRST_MAG35</strain>
    </source>
</reference>
<evidence type="ECO:0000256" key="3">
    <source>
        <dbReference type="ARBA" id="ARBA00022475"/>
    </source>
</evidence>
<comment type="subcellular location">
    <subcellularLocation>
        <location evidence="1">Cell membrane</location>
        <topology evidence="1">Multi-pass membrane protein</topology>
    </subcellularLocation>
</comment>
<dbReference type="PANTHER" id="PTHR23513:SF11">
    <property type="entry name" value="STAPHYLOFERRIN A TRANSPORTER"/>
    <property type="match status" value="1"/>
</dbReference>
<dbReference type="GO" id="GO:0005886">
    <property type="term" value="C:plasma membrane"/>
    <property type="evidence" value="ECO:0007669"/>
    <property type="project" value="UniProtKB-SubCell"/>
</dbReference>